<dbReference type="InterPro" id="IPR036291">
    <property type="entry name" value="NAD(P)-bd_dom_sf"/>
</dbReference>
<protein>
    <submittedName>
        <fullName evidence="10">Alpha/beta fold hydrolase</fullName>
    </submittedName>
</protein>
<keyword evidence="2" id="KW-0596">Phosphopantetheine</keyword>
<dbReference type="Pfam" id="PF00501">
    <property type="entry name" value="AMP-binding"/>
    <property type="match status" value="1"/>
</dbReference>
<dbReference type="InterPro" id="IPR025110">
    <property type="entry name" value="AMP-bd_C"/>
</dbReference>
<accession>A0A5N5W8U3</accession>
<keyword evidence="10" id="KW-0378">Hydrolase</keyword>
<dbReference type="GO" id="GO:0004315">
    <property type="term" value="F:3-oxoacyl-[acyl-carrier-protein] synthase activity"/>
    <property type="evidence" value="ECO:0007669"/>
    <property type="project" value="InterPro"/>
</dbReference>
<dbReference type="InterPro" id="IPR014031">
    <property type="entry name" value="Ketoacyl_synth_C"/>
</dbReference>
<dbReference type="InterPro" id="IPR050091">
    <property type="entry name" value="PKS_NRPS_Biosynth_Enz"/>
</dbReference>
<dbReference type="Gene3D" id="3.40.366.10">
    <property type="entry name" value="Malonyl-Coenzyme A Acyl Carrier Protein, domain 2"/>
    <property type="match status" value="1"/>
</dbReference>
<dbReference type="GO" id="GO:0006633">
    <property type="term" value="P:fatty acid biosynthetic process"/>
    <property type="evidence" value="ECO:0007669"/>
    <property type="project" value="InterPro"/>
</dbReference>
<dbReference type="InterPro" id="IPR016039">
    <property type="entry name" value="Thiolase-like"/>
</dbReference>
<dbReference type="InterPro" id="IPR000873">
    <property type="entry name" value="AMP-dep_synth/lig_dom"/>
</dbReference>
<feature type="compositionally biased region" description="Low complexity" evidence="7">
    <location>
        <begin position="2107"/>
        <end position="2131"/>
    </location>
</feature>
<dbReference type="SUPFAM" id="SSF53901">
    <property type="entry name" value="Thiolase-like"/>
    <property type="match status" value="1"/>
</dbReference>
<evidence type="ECO:0000313" key="11">
    <source>
        <dbReference type="Proteomes" id="UP000327000"/>
    </source>
</evidence>
<dbReference type="Pfam" id="PF00975">
    <property type="entry name" value="Thioesterase"/>
    <property type="match status" value="2"/>
</dbReference>
<evidence type="ECO:0000256" key="1">
    <source>
        <dbReference type="ARBA" id="ARBA00001957"/>
    </source>
</evidence>
<dbReference type="InterPro" id="IPR042099">
    <property type="entry name" value="ANL_N_sf"/>
</dbReference>
<dbReference type="InterPro" id="IPR014043">
    <property type="entry name" value="Acyl_transferase_dom"/>
</dbReference>
<dbReference type="GO" id="GO:0016787">
    <property type="term" value="F:hydrolase activity"/>
    <property type="evidence" value="ECO:0007669"/>
    <property type="project" value="UniProtKB-KW"/>
</dbReference>
<dbReference type="SUPFAM" id="SSF51735">
    <property type="entry name" value="NAD(P)-binding Rossmann-fold domains"/>
    <property type="match status" value="1"/>
</dbReference>
<dbReference type="Gene3D" id="3.40.50.12780">
    <property type="entry name" value="N-terminal domain of ligase-like"/>
    <property type="match status" value="1"/>
</dbReference>
<evidence type="ECO:0000259" key="9">
    <source>
        <dbReference type="PROSITE" id="PS52004"/>
    </source>
</evidence>
<dbReference type="Pfam" id="PF02801">
    <property type="entry name" value="Ketoacyl-synt_C"/>
    <property type="match status" value="1"/>
</dbReference>
<dbReference type="Gene3D" id="3.30.70.3290">
    <property type="match status" value="1"/>
</dbReference>
<dbReference type="Pfam" id="PF16197">
    <property type="entry name" value="KAsynt_C_assoc"/>
    <property type="match status" value="1"/>
</dbReference>
<dbReference type="SUPFAM" id="SSF52151">
    <property type="entry name" value="FabD/lysophospholipase-like"/>
    <property type="match status" value="1"/>
</dbReference>
<feature type="compositionally biased region" description="Basic and acidic residues" evidence="7">
    <location>
        <begin position="903"/>
        <end position="915"/>
    </location>
</feature>
<dbReference type="SUPFAM" id="SSF52540">
    <property type="entry name" value="P-loop containing nucleoside triphosphate hydrolases"/>
    <property type="match status" value="1"/>
</dbReference>
<dbReference type="Gene3D" id="1.10.1200.10">
    <property type="entry name" value="ACP-like"/>
    <property type="match status" value="1"/>
</dbReference>
<dbReference type="OrthoDB" id="5476914at2"/>
<dbReference type="Gene3D" id="3.40.47.10">
    <property type="match status" value="1"/>
</dbReference>
<dbReference type="CDD" id="cd00833">
    <property type="entry name" value="PKS"/>
    <property type="match status" value="1"/>
</dbReference>
<dbReference type="InterPro" id="IPR020806">
    <property type="entry name" value="PKS_PP-bd"/>
</dbReference>
<dbReference type="PROSITE" id="PS00606">
    <property type="entry name" value="KS3_1"/>
    <property type="match status" value="1"/>
</dbReference>
<dbReference type="Gene3D" id="3.40.50.720">
    <property type="entry name" value="NAD(P)-binding Rossmann-like Domain"/>
    <property type="match status" value="1"/>
</dbReference>
<evidence type="ECO:0000313" key="10">
    <source>
        <dbReference type="EMBL" id="KAB7845651.1"/>
    </source>
</evidence>
<organism evidence="10 11">
    <name type="scientific">Streptomyces mobaraensis</name>
    <name type="common">Streptoverticillium mobaraense</name>
    <dbReference type="NCBI Taxonomy" id="35621"/>
    <lineage>
        <taxon>Bacteria</taxon>
        <taxon>Bacillati</taxon>
        <taxon>Actinomycetota</taxon>
        <taxon>Actinomycetes</taxon>
        <taxon>Kitasatosporales</taxon>
        <taxon>Streptomycetaceae</taxon>
        <taxon>Streptomyces</taxon>
    </lineage>
</organism>
<dbReference type="GO" id="GO:0004312">
    <property type="term" value="F:fatty acid synthase activity"/>
    <property type="evidence" value="ECO:0007669"/>
    <property type="project" value="TreeGrafter"/>
</dbReference>
<feature type="compositionally biased region" description="Gly residues" evidence="7">
    <location>
        <begin position="2145"/>
        <end position="2155"/>
    </location>
</feature>
<dbReference type="PROSITE" id="PS00012">
    <property type="entry name" value="PHOSPHOPANTETHEINE"/>
    <property type="match status" value="2"/>
</dbReference>
<dbReference type="InterPro" id="IPR020841">
    <property type="entry name" value="PKS_Beta-ketoAc_synthase_dom"/>
</dbReference>
<dbReference type="Pfam" id="PF13193">
    <property type="entry name" value="AMP-binding_C"/>
    <property type="match status" value="1"/>
</dbReference>
<evidence type="ECO:0000256" key="3">
    <source>
        <dbReference type="ARBA" id="ARBA00022553"/>
    </source>
</evidence>
<dbReference type="PROSITE" id="PS00098">
    <property type="entry name" value="THIOLASE_1"/>
    <property type="match status" value="1"/>
</dbReference>
<keyword evidence="3" id="KW-0597">Phosphoprotein</keyword>
<dbReference type="SUPFAM" id="SSF56801">
    <property type="entry name" value="Acetyl-CoA synthetase-like"/>
    <property type="match status" value="1"/>
</dbReference>
<dbReference type="SMART" id="SM01294">
    <property type="entry name" value="PKS_PP_betabranch"/>
    <property type="match status" value="1"/>
</dbReference>
<dbReference type="SMART" id="SM00822">
    <property type="entry name" value="PKS_KR"/>
    <property type="match status" value="1"/>
</dbReference>
<sequence length="3013" mass="321824">MLRSTERPGPAPAVEPFVLARREDVALRLFVFPHAGGGPQTFRTWPAGLPDDVETVSYTLPGRGRRQDEPPYQDWPSLVADLVRWVELHDDGAPFALFGHSFGALLAFDVCRELIQANGRRPSALLLSAHRAPHLPPDTVKHSLPEDVFTGHVRDWGLVPEDLLADEEVLRLLLPPLRADLRLDETYPCRTGDGTGVQLDVPCAVYGGTADPTVDAAELHAWRAHFTDDTPFDVELLPGGHFYLRDSEAALLAGVTRRLDRVRAAAGPSVALTPRAYPAPDRSLWARFRDRAAEHPDAPALIDGDRRWTYGRLADDTAAFAADLTALGVAKGDVVGLFLPHSAEYCLALLGCFGLGAPACLLEKNWPASLLARFLDSARVRTVVTTPELAGLLPPAYRAPERLLVLDGERRPGGRCPDDRCPDGRCPGGRCPDAVAPPALPDVAPSDTALISMTSGTSGTPKAVLNSHLGCLYCFDARQELYPYEETSRDGLNVFFAWECLRPLLHGRPAVIVPDDHIVDPVRLVDTLRRQRITRIVVPPSLFESVLDHPTTGPRLAAELAHMEIVFLMGEVVPARVVEKAVALLPPHVRLVNAYSTWESLDVSYADLLPRPPAAGTARTPAFAPVGRLLDGTAAVLLDDRGEPVPRGGVGELLVAGPGVADGYLDDPAKTAERFVPCPPALAGTSFTEATFYRTGDRARFLPDGGLEVLGRAGDVVKLRGFKVSLRAVESVLEDQPDVSRVIVRPVPDERTGQPAALVAYVLGERGRPSDTVLARTRRKAARDLPEYARPRHVLALDALPLSGGGSRKLDLAALPAPPGEPGSATAGEALTTTEQRVARAWSEVLGVRSAGPDDDFFALGGDSLAAARLSGLLAERYGVSLPVVDVFQYPVLRDLAAHCAGGRREREPAPEPRRRTPRPPTTRLAIVGMAGRFPGAPDLDAFWDNLRHGTDSLTTFTPEYLRRKGVPEDVVTHPRWVPAAQLVDDADKFDAEFWGIGRREAVTMDPQHRVFVETAWHALEQAGYARRNNPYRRRTGVFAACGIDGYLIHHLKGGGLTQPLDPAGLFLTEIGNEKDYIATRVAYLLDLGGPAVTVTSACSSALVAVAQAAQSIVSGQCDMAVAGASALTFPNFGYRYEEGLVGSADGRVRPFDADASGTLFGDAVGAVVLKRLDDALADGDHVWAVLTGFGVSNDGRMKAGYTAPSARAQTQCVSDALTMAGIDSGRLSYVECHATATHVGDAIELKGLHDAFERHRDDERPPRTGGCALGSVKGNIGHANCAAGITGLIKTVLCLHHRELVPTVHHDTLNPKLVDLVDCDGSPFTVRRTHGPWTVADPDTQLPRRAGVSSFGIGGTNAHVILEEAPRPAPDEEPEPAAPGTPHLLTVSARSASALRRNADALARHVEGLPDGELAPAVRALHLTRESHPLRATAVITEGAADGLRRLSAEPPATARRGRAATVAFCFSGQGSQTAGMARGLYRGHADGGRFRRHFDAACASLARHLPEDPAALVLGADDTSVTRPVTTQCGLFAVEYALATTLTELGVRPVAVAGHSIGEYAAAALTGLLTLDEAAELVAVRARATEELLPGEPGGMLGVVGDEERLARWLEGRTGLWPAAENAPGRVVLSGTPDALRQAREELPALGLTCRPLPVSHPFHSPLMAPVAARLDAAAAGLPARVPAVPTASNLTGTWLDAGHRPDTYWGAHLTSTVRWRDAVGTLLRWEPDLVLEIGPGRVLTTLTRKCLDARAEPGPVPLATMPYAADPGRDDGTAFLEALGDLWRHGADVDLAALHEGERPRHRVLPAYGFDRVSHWTDPDASPYVDGTPEPEPAQDGPLVRFAAKPDARLRLYCLPYAGGGADAFRSWACTAPPWLDVFAVELPGRAGDTAQPLPDDAFLARLADAVRADAGPAPVAFCGLSLGASLVVDLLGGPLADWARDGRVTAVSVVGRAPLAPDAPADAAPPESYLMAPDELRDDPRWRREVLPLLQADLALDARAERRAAGRRETGGAPLDCPLQVQAGTDDPSFPAAAAVGWAAYTTSPIVETQLHEGAHDFMLRHRADVLTRLTAFLDRLLPHDTPGTSRLHEVRWVPLPRPAPTGAALAAPGPAPEAAVGGMAPAVPSARSARDGQSPRTGLAEGGSAEGGPAGLPVDAVGAARTELDAGWAAEAVRPGGSSPAGVAAQTAADRPAGPPRPPRPPVEPGAIPWTVLDADGPAAAARFLRAALVGAEAEAALVCRAGEEDDAARHCAELRDVLLSLADAGARGRLTVVLPARAASGLAAGMTRAFALEEPGLAVRRIHVHAWPDDTSSWPDGLLRRARAHLEETDLLHRRGHLLGRRLVPLDLPELPPGTLGAADGSYLLTGGTGGLGRAVADWLIHHQRVAPERVVVTGRTDPGDLRPGVRFLAADLARPFDAAALAARTGPLAGVLHLAGALDDGILRNLDPSRFPAVLAPKLALAPLTELARHAGAPWIVAFSSTSGLLGAPGQANYAAANAWMDAHATWRTPGGGPAVVSVGWGTWGDTGMAARDAKALEGARAAAETPLSTGTGLALLGKAVAALLSGDTGPRHLAACEVDWARSPWAGTPLVRGLLPTEPPEPAAPDPARPSDTGPRPEDEDGVRAFLSGYVHRWDASERLADLGLDSLDFARMRGDFARRFGKDVPLADIARPDQRLGELPLQAVFAPARNPVPPEAVALERIRLLRRVWEPFAAWWNGYFTDAEPPVADLWRLYLPFARWIVREKRIRRPGELFVVGFNGSPGAGKTVLTNALAVVLDHLLDRGSEGRAVARSGDDWYLGRAAREPLRRLGYDPGVPGVPNRSLPGTHDLGRLLADLRAMERSTEHGTLRLRGFDKRNDDRSTDPDRCLEVRGRVGVFLFDLWFAGAETDVDPAALPDGLPRRVAEHLRGWRPVFDRMDALWAFDWPSFEQMVREREAQERLAERRDGGRGMDGEQIRAFMRYMTERSWDRRTTSPVPPDAAITFRAWRDTRHRVIAVRRGGRA</sequence>
<feature type="compositionally biased region" description="Pro residues" evidence="7">
    <location>
        <begin position="2198"/>
        <end position="2209"/>
    </location>
</feature>
<dbReference type="SUPFAM" id="SSF47336">
    <property type="entry name" value="ACP-like"/>
    <property type="match status" value="1"/>
</dbReference>
<evidence type="ECO:0000256" key="7">
    <source>
        <dbReference type="SAM" id="MobiDB-lite"/>
    </source>
</evidence>
<dbReference type="Pfam" id="PF00698">
    <property type="entry name" value="Acyl_transf_1"/>
    <property type="match status" value="1"/>
</dbReference>
<feature type="domain" description="Carrier" evidence="8">
    <location>
        <begin position="829"/>
        <end position="904"/>
    </location>
</feature>
<dbReference type="InterPro" id="IPR013968">
    <property type="entry name" value="PKS_KR"/>
</dbReference>
<dbReference type="InterPro" id="IPR001031">
    <property type="entry name" value="Thioesterase"/>
</dbReference>
<dbReference type="InterPro" id="IPR029058">
    <property type="entry name" value="AB_hydrolase_fold"/>
</dbReference>
<feature type="region of interest" description="Disordered" evidence="7">
    <location>
        <begin position="2598"/>
        <end position="2630"/>
    </location>
</feature>
<feature type="region of interest" description="Disordered" evidence="7">
    <location>
        <begin position="2107"/>
        <end position="2159"/>
    </location>
</feature>
<feature type="domain" description="Ketosynthase family 3 (KS3)" evidence="9">
    <location>
        <begin position="922"/>
        <end position="1365"/>
    </location>
</feature>
<dbReference type="GO" id="GO:0031177">
    <property type="term" value="F:phosphopantetheine binding"/>
    <property type="evidence" value="ECO:0007669"/>
    <property type="project" value="InterPro"/>
</dbReference>
<dbReference type="SMART" id="SM00823">
    <property type="entry name" value="PKS_PP"/>
    <property type="match status" value="1"/>
</dbReference>
<dbReference type="InterPro" id="IPR020845">
    <property type="entry name" value="AMP-binding_CS"/>
</dbReference>
<dbReference type="InterPro" id="IPR027417">
    <property type="entry name" value="P-loop_NTPase"/>
</dbReference>
<dbReference type="Pfam" id="PF00109">
    <property type="entry name" value="ketoacyl-synt"/>
    <property type="match status" value="1"/>
</dbReference>
<dbReference type="Proteomes" id="UP000327000">
    <property type="component" value="Unassembled WGS sequence"/>
</dbReference>
<dbReference type="Gene3D" id="3.30.300.30">
    <property type="match status" value="1"/>
</dbReference>
<dbReference type="PANTHER" id="PTHR43775">
    <property type="entry name" value="FATTY ACID SYNTHASE"/>
    <property type="match status" value="1"/>
</dbReference>
<feature type="region of interest" description="Disordered" evidence="7">
    <location>
        <begin position="2177"/>
        <end position="2213"/>
    </location>
</feature>
<name>A0A5N5W8U3_STRMB</name>
<dbReference type="InterPro" id="IPR009081">
    <property type="entry name" value="PP-bd_ACP"/>
</dbReference>
<dbReference type="InterPro" id="IPR057326">
    <property type="entry name" value="KR_dom"/>
</dbReference>
<dbReference type="SMART" id="SM00825">
    <property type="entry name" value="PKS_KS"/>
    <property type="match status" value="1"/>
</dbReference>
<dbReference type="Pfam" id="PF08659">
    <property type="entry name" value="KR"/>
    <property type="match status" value="1"/>
</dbReference>
<keyword evidence="5" id="KW-0045">Antibiotic biosynthesis</keyword>
<feature type="compositionally biased region" description="Pro residues" evidence="7">
    <location>
        <begin position="2605"/>
        <end position="2616"/>
    </location>
</feature>
<keyword evidence="4" id="KW-0808">Transferase</keyword>
<feature type="region of interest" description="Disordered" evidence="7">
    <location>
        <begin position="902"/>
        <end position="921"/>
    </location>
</feature>
<dbReference type="InterPro" id="IPR016035">
    <property type="entry name" value="Acyl_Trfase/lysoPLipase"/>
</dbReference>
<reference evidence="10 11" key="1">
    <citation type="journal article" date="2019" name="Microb. Cell Fact.">
        <title>Exploring novel herbicidin analogues by transcriptional regulator overexpression and MS/MS molecular networking.</title>
        <authorList>
            <person name="Shi Y."/>
            <person name="Gu R."/>
            <person name="Li Y."/>
            <person name="Wang X."/>
            <person name="Ren W."/>
            <person name="Li X."/>
            <person name="Wang L."/>
            <person name="Xie Y."/>
            <person name="Hong B."/>
        </authorList>
    </citation>
    <scope>NUCLEOTIDE SEQUENCE [LARGE SCALE GENOMIC DNA]</scope>
    <source>
        <strain evidence="10 11">US-43</strain>
    </source>
</reference>
<evidence type="ECO:0000256" key="5">
    <source>
        <dbReference type="ARBA" id="ARBA00023194"/>
    </source>
</evidence>
<evidence type="ECO:0000259" key="8">
    <source>
        <dbReference type="PROSITE" id="PS50075"/>
    </source>
</evidence>
<gene>
    <name evidence="10" type="ORF">FRZ00_14375</name>
</gene>
<dbReference type="InterPro" id="IPR045851">
    <property type="entry name" value="AMP-bd_C_sf"/>
</dbReference>
<dbReference type="InterPro" id="IPR036736">
    <property type="entry name" value="ACP-like_sf"/>
</dbReference>
<dbReference type="SMART" id="SM00827">
    <property type="entry name" value="PKS_AT"/>
    <property type="match status" value="1"/>
</dbReference>
<evidence type="ECO:0000256" key="6">
    <source>
        <dbReference type="ARBA" id="ARBA00023315"/>
    </source>
</evidence>
<dbReference type="InterPro" id="IPR018201">
    <property type="entry name" value="Ketoacyl_synth_AS"/>
</dbReference>
<dbReference type="Gene3D" id="3.40.50.1820">
    <property type="entry name" value="alpha/beta hydrolase"/>
    <property type="match status" value="2"/>
</dbReference>
<dbReference type="Pfam" id="PF00550">
    <property type="entry name" value="PP-binding"/>
    <property type="match status" value="2"/>
</dbReference>
<dbReference type="InterPro" id="IPR020615">
    <property type="entry name" value="Thiolase_acyl_enz_int_AS"/>
</dbReference>
<keyword evidence="6" id="KW-0012">Acyltransferase</keyword>
<dbReference type="GO" id="GO:0017000">
    <property type="term" value="P:antibiotic biosynthetic process"/>
    <property type="evidence" value="ECO:0007669"/>
    <property type="project" value="UniProtKB-KW"/>
</dbReference>
<dbReference type="InterPro" id="IPR014030">
    <property type="entry name" value="Ketoacyl_synth_N"/>
</dbReference>
<comment type="caution">
    <text evidence="10">The sequence shown here is derived from an EMBL/GenBank/DDBJ whole genome shotgun (WGS) entry which is preliminary data.</text>
</comment>
<dbReference type="SUPFAM" id="SSF55048">
    <property type="entry name" value="Probable ACP-binding domain of malonyl-CoA ACP transacylase"/>
    <property type="match status" value="1"/>
</dbReference>
<comment type="cofactor">
    <cofactor evidence="1">
        <name>pantetheine 4'-phosphate</name>
        <dbReference type="ChEBI" id="CHEBI:47942"/>
    </cofactor>
</comment>
<dbReference type="PROSITE" id="PS50075">
    <property type="entry name" value="CARRIER"/>
    <property type="match status" value="1"/>
</dbReference>
<dbReference type="PROSITE" id="PS52004">
    <property type="entry name" value="KS3_2"/>
    <property type="match status" value="1"/>
</dbReference>
<dbReference type="InterPro" id="IPR016036">
    <property type="entry name" value="Malonyl_transacylase_ACP-bd"/>
</dbReference>
<evidence type="ECO:0000256" key="4">
    <source>
        <dbReference type="ARBA" id="ARBA00022679"/>
    </source>
</evidence>
<dbReference type="InterPro" id="IPR006162">
    <property type="entry name" value="Ppantetheine_attach_site"/>
</dbReference>
<dbReference type="Gene3D" id="3.40.50.300">
    <property type="entry name" value="P-loop containing nucleotide triphosphate hydrolases"/>
    <property type="match status" value="1"/>
</dbReference>
<keyword evidence="11" id="KW-1185">Reference proteome</keyword>
<dbReference type="RefSeq" id="WP_152263742.1">
    <property type="nucleotide sequence ID" value="NZ_VOKX01000026.1"/>
</dbReference>
<proteinExistence type="predicted"/>
<dbReference type="PANTHER" id="PTHR43775:SF37">
    <property type="entry name" value="SI:DKEY-61P9.11"/>
    <property type="match status" value="1"/>
</dbReference>
<dbReference type="PROSITE" id="PS00455">
    <property type="entry name" value="AMP_BINDING"/>
    <property type="match status" value="1"/>
</dbReference>
<dbReference type="SUPFAM" id="SSF53474">
    <property type="entry name" value="alpha/beta-Hydrolases"/>
    <property type="match status" value="2"/>
</dbReference>
<dbReference type="InterPro" id="IPR001227">
    <property type="entry name" value="Ac_transferase_dom_sf"/>
</dbReference>
<dbReference type="InterPro" id="IPR032821">
    <property type="entry name" value="PKS_assoc"/>
</dbReference>
<dbReference type="EMBL" id="VOKX01000026">
    <property type="protein sequence ID" value="KAB7845651.1"/>
    <property type="molecule type" value="Genomic_DNA"/>
</dbReference>
<evidence type="ECO:0000256" key="2">
    <source>
        <dbReference type="ARBA" id="ARBA00022450"/>
    </source>
</evidence>